<organism evidence="2">
    <name type="scientific">Oscillatoriales cyanobacterium SpSt-402</name>
    <dbReference type="NCBI Taxonomy" id="2282168"/>
    <lineage>
        <taxon>Bacteria</taxon>
        <taxon>Bacillati</taxon>
        <taxon>Cyanobacteriota</taxon>
        <taxon>Cyanophyceae</taxon>
        <taxon>Oscillatoriophycideae</taxon>
        <taxon>Oscillatoriales</taxon>
    </lineage>
</organism>
<dbReference type="SUPFAM" id="SSF53474">
    <property type="entry name" value="alpha/beta-Hydrolases"/>
    <property type="match status" value="1"/>
</dbReference>
<sequence>MIKIWLKFPWLKVLLLAFLLSGGVLNGIAWMQARAMTHYVEGEERTAKPEKLSLTDKAWIVLTGVQLPRPTNHQTPQVFGLTYKTHRIPLPDEEELEAWFVPAKIPRGIVLLFPPYGASKQTLLAPSKIFHELGYDALLVDFRGVGGSSRSDTTLGVREAQDVAQAVAYVQQKWSGHPTLLYGASMGAVAVMRAIAHEGVTPTAAILESPFDRLLNTVRNRFEAMNIPSFPGAELIVWWGGWQQGINGFAHNPTEYANQIKCPILLMHGEYDKRVTLQEVESIFSSLPGRKQLVVFSAVGHGSLASDDPPKWKQQMRKFLQI</sequence>
<dbReference type="AlphaFoldDB" id="A0A832H322"/>
<dbReference type="PANTHER" id="PTHR12277">
    <property type="entry name" value="ALPHA/BETA HYDROLASE DOMAIN-CONTAINING PROTEIN"/>
    <property type="match status" value="1"/>
</dbReference>
<evidence type="ECO:0000313" key="2">
    <source>
        <dbReference type="EMBL" id="HGW95115.1"/>
    </source>
</evidence>
<accession>A0A832H322</accession>
<protein>
    <submittedName>
        <fullName evidence="2">Alpha/beta hydrolase</fullName>
    </submittedName>
</protein>
<name>A0A832H322_9CYAN</name>
<gene>
    <name evidence="2" type="ORF">ENR47_12675</name>
</gene>
<dbReference type="InterPro" id="IPR029058">
    <property type="entry name" value="AB_hydrolase_fold"/>
</dbReference>
<evidence type="ECO:0000259" key="1">
    <source>
        <dbReference type="Pfam" id="PF00326"/>
    </source>
</evidence>
<dbReference type="Pfam" id="PF00326">
    <property type="entry name" value="Peptidase_S9"/>
    <property type="match status" value="1"/>
</dbReference>
<dbReference type="GO" id="GO:0016787">
    <property type="term" value="F:hydrolase activity"/>
    <property type="evidence" value="ECO:0007669"/>
    <property type="project" value="UniProtKB-KW"/>
</dbReference>
<dbReference type="InterPro" id="IPR001375">
    <property type="entry name" value="Peptidase_S9_cat"/>
</dbReference>
<reference evidence="2" key="1">
    <citation type="journal article" date="2020" name="mSystems">
        <title>Genome- and Community-Level Interaction Insights into Carbon Utilization and Element Cycling Functions of Hydrothermarchaeota in Hydrothermal Sediment.</title>
        <authorList>
            <person name="Zhou Z."/>
            <person name="Liu Y."/>
            <person name="Xu W."/>
            <person name="Pan J."/>
            <person name="Luo Z.H."/>
            <person name="Li M."/>
        </authorList>
    </citation>
    <scope>NUCLEOTIDE SEQUENCE [LARGE SCALE GENOMIC DNA]</scope>
    <source>
        <strain evidence="2">SpSt-402</strain>
    </source>
</reference>
<keyword evidence="2" id="KW-0378">Hydrolase</keyword>
<comment type="caution">
    <text evidence="2">The sequence shown here is derived from an EMBL/GenBank/DDBJ whole genome shotgun (WGS) entry which is preliminary data.</text>
</comment>
<feature type="domain" description="Peptidase S9 prolyl oligopeptidase catalytic" evidence="1">
    <location>
        <begin position="129"/>
        <end position="321"/>
    </location>
</feature>
<proteinExistence type="predicted"/>
<dbReference type="Gene3D" id="3.40.50.1820">
    <property type="entry name" value="alpha/beta hydrolase"/>
    <property type="match status" value="1"/>
</dbReference>
<dbReference type="EMBL" id="DSRD01000789">
    <property type="protein sequence ID" value="HGW95115.1"/>
    <property type="molecule type" value="Genomic_DNA"/>
</dbReference>